<geneLocation type="plasmid" evidence="2 3">
    <name>1</name>
</geneLocation>
<feature type="region of interest" description="Disordered" evidence="1">
    <location>
        <begin position="174"/>
        <end position="204"/>
    </location>
</feature>
<proteinExistence type="predicted"/>
<dbReference type="InterPro" id="IPR008969">
    <property type="entry name" value="CarboxyPept-like_regulatory"/>
</dbReference>
<gene>
    <name evidence="2" type="ORF">J421_5409</name>
</gene>
<dbReference type="SUPFAM" id="SSF49464">
    <property type="entry name" value="Carboxypeptidase regulatory domain-like"/>
    <property type="match status" value="1"/>
</dbReference>
<dbReference type="Proteomes" id="UP000019151">
    <property type="component" value="Plasmid 1"/>
</dbReference>
<dbReference type="AlphaFoldDB" id="W0RPL4"/>
<evidence type="ECO:0008006" key="4">
    <source>
        <dbReference type="Google" id="ProtNLM"/>
    </source>
</evidence>
<dbReference type="RefSeq" id="WP_025414260.1">
    <property type="nucleotide sequence ID" value="NZ_CP007129.1"/>
</dbReference>
<protein>
    <recommendedName>
        <fullName evidence="4">TonB-dependent receptor plug</fullName>
    </recommendedName>
</protein>
<dbReference type="HOGENOM" id="CLU_986124_0_0_0"/>
<organism evidence="2 3">
    <name type="scientific">Gemmatirosa kalamazoonensis</name>
    <dbReference type="NCBI Taxonomy" id="861299"/>
    <lineage>
        <taxon>Bacteria</taxon>
        <taxon>Pseudomonadati</taxon>
        <taxon>Gemmatimonadota</taxon>
        <taxon>Gemmatimonadia</taxon>
        <taxon>Gemmatimonadales</taxon>
        <taxon>Gemmatimonadaceae</taxon>
        <taxon>Gemmatirosa</taxon>
    </lineage>
</organism>
<evidence type="ECO:0000256" key="1">
    <source>
        <dbReference type="SAM" id="MobiDB-lite"/>
    </source>
</evidence>
<sequence length="282" mass="28912">MPLPKTLRRLATAATPYLLPALLAAQDSVVVRGRVIDARTQAPVAGAAVALTAGRDTVAGARADEAGYFAASVRAGAGARVVAHFLRVGYRTDSLALDSLTPVFVAMAPLGTAAVALRATRVTAPAGTAVAERARRAGGAYVGEAEIARRGPARTADLFRGVVGITVQDDGGRTRIASSRRVEPRRAGPTRAPSAASADTAGDPLEGLKLPGGGTACALRVSLDGQLMPDDFSVDDVPVSDVAEIEIYRGAATVPVELSAVRTAAKCGAIVIWTKRGGRRAR</sequence>
<reference evidence="2 3" key="1">
    <citation type="journal article" date="2014" name="Genome Announc.">
        <title>Genome Sequence and Methylome of Soil Bacterium Gemmatirosa kalamazoonensis KBS708T, a Member of the Rarely Cultivated Gemmatimonadetes Phylum.</title>
        <authorList>
            <person name="Debruyn J.M."/>
            <person name="Radosevich M."/>
            <person name="Wommack K.E."/>
            <person name="Polson S.W."/>
            <person name="Hauser L.J."/>
            <person name="Fawaz M.N."/>
            <person name="Korlach J."/>
            <person name="Tsai Y.C."/>
        </authorList>
    </citation>
    <scope>NUCLEOTIDE SEQUENCE [LARGE SCALE GENOMIC DNA]</scope>
    <source>
        <strain evidence="2 3">KBS708</strain>
        <plasmid evidence="3">Plasmid 1</plasmid>
    </source>
</reference>
<accession>W0RPL4</accession>
<dbReference type="EMBL" id="CP007129">
    <property type="protein sequence ID" value="AHG92944.1"/>
    <property type="molecule type" value="Genomic_DNA"/>
</dbReference>
<evidence type="ECO:0000313" key="3">
    <source>
        <dbReference type="Proteomes" id="UP000019151"/>
    </source>
</evidence>
<dbReference type="KEGG" id="gba:J421_5409"/>
<dbReference type="Gene3D" id="2.170.130.10">
    <property type="entry name" value="TonB-dependent receptor, plug domain"/>
    <property type="match status" value="1"/>
</dbReference>
<keyword evidence="3" id="KW-1185">Reference proteome</keyword>
<dbReference type="InterPro" id="IPR037066">
    <property type="entry name" value="Plug_dom_sf"/>
</dbReference>
<evidence type="ECO:0000313" key="2">
    <source>
        <dbReference type="EMBL" id="AHG92944.1"/>
    </source>
</evidence>
<keyword evidence="2" id="KW-0614">Plasmid</keyword>
<name>W0RPL4_9BACT</name>
<dbReference type="InParanoid" id="W0RPL4"/>